<feature type="compositionally biased region" description="Low complexity" evidence="1">
    <location>
        <begin position="417"/>
        <end position="426"/>
    </location>
</feature>
<feature type="region of interest" description="Disordered" evidence="1">
    <location>
        <begin position="374"/>
        <end position="475"/>
    </location>
</feature>
<dbReference type="Gene3D" id="1.10.1040.10">
    <property type="entry name" value="N-(1-d-carboxylethyl)-l-norvaline Dehydrogenase, domain 2"/>
    <property type="match status" value="1"/>
</dbReference>
<evidence type="ECO:0000256" key="1">
    <source>
        <dbReference type="SAM" id="MobiDB-lite"/>
    </source>
</evidence>
<dbReference type="FunFam" id="1.10.1040.10:FF:000017">
    <property type="entry name" value="2-dehydropantoate 2-reductase"/>
    <property type="match status" value="1"/>
</dbReference>
<dbReference type="PANTHER" id="PTHR21708">
    <property type="entry name" value="PROBABLE 2-DEHYDROPANTOATE 2-REDUCTASE"/>
    <property type="match status" value="1"/>
</dbReference>
<dbReference type="Proteomes" id="UP000019484">
    <property type="component" value="Unassembled WGS sequence"/>
</dbReference>
<evidence type="ECO:0000313" key="4">
    <source>
        <dbReference type="EMBL" id="EXJ83730.1"/>
    </source>
</evidence>
<dbReference type="Pfam" id="PF08546">
    <property type="entry name" value="ApbA_C"/>
    <property type="match status" value="1"/>
</dbReference>
<dbReference type="InterPro" id="IPR013752">
    <property type="entry name" value="KPA_reductase"/>
</dbReference>
<feature type="domain" description="Ketopantoate reductase N-terminal" evidence="2">
    <location>
        <begin position="57"/>
        <end position="212"/>
    </location>
</feature>
<dbReference type="Gene3D" id="3.40.50.720">
    <property type="entry name" value="NAD(P)-binding Rossmann-like Domain"/>
    <property type="match status" value="1"/>
</dbReference>
<feature type="compositionally biased region" description="Acidic residues" evidence="1">
    <location>
        <begin position="552"/>
        <end position="562"/>
    </location>
</feature>
<dbReference type="InterPro" id="IPR013328">
    <property type="entry name" value="6PGD_dom2"/>
</dbReference>
<reference evidence="4 5" key="1">
    <citation type="submission" date="2013-03" db="EMBL/GenBank/DDBJ databases">
        <title>The Genome Sequence of Capronia coronata CBS 617.96.</title>
        <authorList>
            <consortium name="The Broad Institute Genomics Platform"/>
            <person name="Cuomo C."/>
            <person name="de Hoog S."/>
            <person name="Gorbushina A."/>
            <person name="Walker B."/>
            <person name="Young S.K."/>
            <person name="Zeng Q."/>
            <person name="Gargeya S."/>
            <person name="Fitzgerald M."/>
            <person name="Haas B."/>
            <person name="Abouelleil A."/>
            <person name="Allen A.W."/>
            <person name="Alvarado L."/>
            <person name="Arachchi H.M."/>
            <person name="Berlin A.M."/>
            <person name="Chapman S.B."/>
            <person name="Gainer-Dewar J."/>
            <person name="Goldberg J."/>
            <person name="Griggs A."/>
            <person name="Gujja S."/>
            <person name="Hansen M."/>
            <person name="Howarth C."/>
            <person name="Imamovic A."/>
            <person name="Ireland A."/>
            <person name="Larimer J."/>
            <person name="McCowan C."/>
            <person name="Murphy C."/>
            <person name="Pearson M."/>
            <person name="Poon T.W."/>
            <person name="Priest M."/>
            <person name="Roberts A."/>
            <person name="Saif S."/>
            <person name="Shea T."/>
            <person name="Sisk P."/>
            <person name="Sykes S."/>
            <person name="Wortman J."/>
            <person name="Nusbaum C."/>
            <person name="Birren B."/>
        </authorList>
    </citation>
    <scope>NUCLEOTIDE SEQUENCE [LARGE SCALE GENOMIC DNA]</scope>
    <source>
        <strain evidence="4 5">CBS 617.96</strain>
    </source>
</reference>
<dbReference type="InterPro" id="IPR013332">
    <property type="entry name" value="KPR_N"/>
</dbReference>
<feature type="region of interest" description="Disordered" evidence="1">
    <location>
        <begin position="659"/>
        <end position="814"/>
    </location>
</feature>
<keyword evidence="5" id="KW-1185">Reference proteome</keyword>
<sequence>MAPAPPRLRILSGEHDFNPADSESNALVVRAKPACACLVTTVGSAYPNMNRELRRCCIVGGNAVSAFLSWRLQATNACDVTLVWKANYQSVAQYGISFKSELFGNERFKPRYVVQTPEEAASQQAAFDYVILCVKALPDVYNLADIIQSVVTPQHTCILVNTTNTLGVEKQLEEKYPSNVVLSLVSGANLIQLGSSEFEHSGSTEIWVGPASQNSSIPDAIQRDMSEALAMTLTTAQVDCKVSPNIKQQQYERMIGPIAFHPASVLFETPILSDLIRIPGVEHLVSEVIEELIQIATAQGCQFPNDFKKTTIAAMVATSSEPCTMYQDFTARRPMEVETYLGSPVEIAKCVNVKVPRLETLYTMLRHINTVNKDRPLANAPQPMVAQSGLPQSPPITQQPPPRSMSLSNPPPPRQPNPSLNGGPRPMRGPPLLGGPMGPPGRRGPPPVNGYRGMPNGHPPNGHPPRGPNQLQRRPSYDETNLDEFSHVVLYDDIPDGDIAGGAYPDHAAPGGISLREREIMLRAKELHLRQQEMMMKDRGARRASRNRRQDFDDDDDDDDYFDPMQARGPPPVPMDPDNFDMMSVTSRRTKKTSSQSQLRKDAFANGNSMRPGSYGRPMPGRHRTSTQLMSDMPILGSNILDNPMMGFSSNRYGAVDRKEMADESRANSLTASRLQDMGIGGGPYPGPPSRRTSRSPGNPLGPPGKMPGRPSPPNDPYMYSGPPRNGRPSPPGAMQAPVPRYPPGHGNMIHPQQVEEAGVSKPFPPPKAPVKSLTGSASASAGSGDSGSANIESEPSAHSSTSSFAARPMLGTQ</sequence>
<dbReference type="eggNOG" id="ENOG502QT3Z">
    <property type="taxonomic scope" value="Eukaryota"/>
</dbReference>
<dbReference type="HOGENOM" id="CLU_021479_0_0_1"/>
<dbReference type="EMBL" id="AMWN01000006">
    <property type="protein sequence ID" value="EXJ83730.1"/>
    <property type="molecule type" value="Genomic_DNA"/>
</dbReference>
<comment type="caution">
    <text evidence="4">The sequence shown here is derived from an EMBL/GenBank/DDBJ whole genome shotgun (WGS) entry which is preliminary data.</text>
</comment>
<feature type="compositionally biased region" description="Pro residues" evidence="1">
    <location>
        <begin position="437"/>
        <end position="448"/>
    </location>
</feature>
<dbReference type="InterPro" id="IPR008927">
    <property type="entry name" value="6-PGluconate_DH-like_C_sf"/>
</dbReference>
<protein>
    <submittedName>
        <fullName evidence="4">Alcohol dehydrogenase</fullName>
    </submittedName>
</protein>
<name>W9Y251_9EURO</name>
<dbReference type="RefSeq" id="XP_007726416.1">
    <property type="nucleotide sequence ID" value="XM_007728226.1"/>
</dbReference>
<dbReference type="OrthoDB" id="5302359at2759"/>
<feature type="compositionally biased region" description="Pro residues" evidence="1">
    <location>
        <begin position="392"/>
        <end position="416"/>
    </location>
</feature>
<dbReference type="FunFam" id="3.40.50.720:FF:000424">
    <property type="entry name" value="Meiotically up-regulated gene 72 protein"/>
    <property type="match status" value="1"/>
</dbReference>
<feature type="compositionally biased region" description="Pro residues" evidence="1">
    <location>
        <begin position="700"/>
        <end position="716"/>
    </location>
</feature>
<dbReference type="Pfam" id="PF02558">
    <property type="entry name" value="ApbA"/>
    <property type="match status" value="1"/>
</dbReference>
<feature type="compositionally biased region" description="Low complexity" evidence="1">
    <location>
        <begin position="776"/>
        <end position="807"/>
    </location>
</feature>
<organism evidence="4 5">
    <name type="scientific">Capronia coronata CBS 617.96</name>
    <dbReference type="NCBI Taxonomy" id="1182541"/>
    <lineage>
        <taxon>Eukaryota</taxon>
        <taxon>Fungi</taxon>
        <taxon>Dikarya</taxon>
        <taxon>Ascomycota</taxon>
        <taxon>Pezizomycotina</taxon>
        <taxon>Eurotiomycetes</taxon>
        <taxon>Chaetothyriomycetidae</taxon>
        <taxon>Chaetothyriales</taxon>
        <taxon>Herpotrichiellaceae</taxon>
        <taxon>Capronia</taxon>
    </lineage>
</organism>
<dbReference type="SUPFAM" id="SSF48179">
    <property type="entry name" value="6-phosphogluconate dehydrogenase C-terminal domain-like"/>
    <property type="match status" value="1"/>
</dbReference>
<gene>
    <name evidence="4" type="ORF">A1O1_07356</name>
</gene>
<feature type="domain" description="Ketopantoate reductase C-terminal" evidence="3">
    <location>
        <begin position="245"/>
        <end position="368"/>
    </location>
</feature>
<dbReference type="GO" id="GO:0005737">
    <property type="term" value="C:cytoplasm"/>
    <property type="evidence" value="ECO:0007669"/>
    <property type="project" value="TreeGrafter"/>
</dbReference>
<feature type="region of interest" description="Disordered" evidence="1">
    <location>
        <begin position="536"/>
        <end position="624"/>
    </location>
</feature>
<dbReference type="AlphaFoldDB" id="W9Y251"/>
<evidence type="ECO:0000259" key="2">
    <source>
        <dbReference type="Pfam" id="PF02558"/>
    </source>
</evidence>
<dbReference type="PANTHER" id="PTHR21708:SF25">
    <property type="entry name" value="PROTEIN PAM1-RELATED"/>
    <property type="match status" value="1"/>
</dbReference>
<dbReference type="GeneID" id="19162215"/>
<accession>W9Y251</accession>
<dbReference type="STRING" id="1182541.W9Y251"/>
<proteinExistence type="predicted"/>
<feature type="compositionally biased region" description="Pro residues" evidence="1">
    <location>
        <begin position="457"/>
        <end position="467"/>
    </location>
</feature>
<evidence type="ECO:0000259" key="3">
    <source>
        <dbReference type="Pfam" id="PF08546"/>
    </source>
</evidence>
<evidence type="ECO:0000313" key="5">
    <source>
        <dbReference type="Proteomes" id="UP000019484"/>
    </source>
</evidence>
<dbReference type="InterPro" id="IPR051402">
    <property type="entry name" value="KPR-Related"/>
</dbReference>